<gene>
    <name evidence="8" type="ORF">HICCMSTLAB_LOCUS13109</name>
</gene>
<feature type="transmembrane region" description="Helical" evidence="5">
    <location>
        <begin position="392"/>
        <end position="412"/>
    </location>
</feature>
<evidence type="ECO:0000256" key="5">
    <source>
        <dbReference type="SAM" id="Phobius"/>
    </source>
</evidence>
<evidence type="ECO:0000256" key="1">
    <source>
        <dbReference type="ARBA" id="ARBA00004141"/>
    </source>
</evidence>
<feature type="transmembrane region" description="Helical" evidence="5">
    <location>
        <begin position="418"/>
        <end position="439"/>
    </location>
</feature>
<proteinExistence type="predicted"/>
<reference evidence="8" key="1">
    <citation type="submission" date="2021-04" db="EMBL/GenBank/DDBJ databases">
        <authorList>
            <person name="Chebbi M.A.C M."/>
        </authorList>
    </citation>
    <scope>NUCLEOTIDE SEQUENCE</scope>
</reference>
<dbReference type="InterPro" id="IPR052808">
    <property type="entry name" value="GPCR_Mth-like"/>
</dbReference>
<feature type="transmembrane region" description="Helical" evidence="5">
    <location>
        <begin position="200"/>
        <end position="218"/>
    </location>
</feature>
<feature type="transmembrane region" description="Helical" evidence="5">
    <location>
        <begin position="347"/>
        <end position="372"/>
    </location>
</feature>
<name>A0A8J2HQJ5_COTCN</name>
<dbReference type="PANTHER" id="PTHR46953:SF2">
    <property type="entry name" value="G-PROTEIN COUPLED RECEPTOR MTH-LIKE 5-RELATED"/>
    <property type="match status" value="1"/>
</dbReference>
<comment type="caution">
    <text evidence="8">The sequence shown here is derived from an EMBL/GenBank/DDBJ whole genome shotgun (WGS) entry which is preliminary data.</text>
</comment>
<keyword evidence="2 5" id="KW-0812">Transmembrane</keyword>
<comment type="subcellular location">
    <subcellularLocation>
        <location evidence="1">Membrane</location>
        <topology evidence="1">Multi-pass membrane protein</topology>
    </subcellularLocation>
</comment>
<feature type="transmembrane region" description="Helical" evidence="5">
    <location>
        <begin position="263"/>
        <end position="284"/>
    </location>
</feature>
<evidence type="ECO:0000256" key="2">
    <source>
        <dbReference type="ARBA" id="ARBA00022692"/>
    </source>
</evidence>
<evidence type="ECO:0000259" key="7">
    <source>
        <dbReference type="PROSITE" id="PS50261"/>
    </source>
</evidence>
<feature type="signal peptide" evidence="6">
    <location>
        <begin position="1"/>
        <end position="19"/>
    </location>
</feature>
<dbReference type="InterPro" id="IPR017981">
    <property type="entry name" value="GPCR_2-like_7TM"/>
</dbReference>
<protein>
    <submittedName>
        <fullName evidence="8">Similar to mthl5: Probable G-protein coupled receptor Mth-like 5 (Drosophila melanogaster)</fullName>
    </submittedName>
</protein>
<dbReference type="PANTHER" id="PTHR46953">
    <property type="entry name" value="G-PROTEIN COUPLED RECEPTOR MTH-LIKE 1-RELATED"/>
    <property type="match status" value="1"/>
</dbReference>
<organism evidence="8 9">
    <name type="scientific">Cotesia congregata</name>
    <name type="common">Parasitoid wasp</name>
    <name type="synonym">Apanteles congregatus</name>
    <dbReference type="NCBI Taxonomy" id="51543"/>
    <lineage>
        <taxon>Eukaryota</taxon>
        <taxon>Metazoa</taxon>
        <taxon>Ecdysozoa</taxon>
        <taxon>Arthropoda</taxon>
        <taxon>Hexapoda</taxon>
        <taxon>Insecta</taxon>
        <taxon>Pterygota</taxon>
        <taxon>Neoptera</taxon>
        <taxon>Endopterygota</taxon>
        <taxon>Hymenoptera</taxon>
        <taxon>Apocrita</taxon>
        <taxon>Ichneumonoidea</taxon>
        <taxon>Braconidae</taxon>
        <taxon>Microgastrinae</taxon>
        <taxon>Cotesia</taxon>
    </lineage>
</organism>
<dbReference type="GO" id="GO:0007166">
    <property type="term" value="P:cell surface receptor signaling pathway"/>
    <property type="evidence" value="ECO:0007669"/>
    <property type="project" value="InterPro"/>
</dbReference>
<dbReference type="Gene3D" id="1.20.1070.10">
    <property type="entry name" value="Rhodopsin 7-helix transmembrane proteins"/>
    <property type="match status" value="1"/>
</dbReference>
<feature type="transmembrane region" description="Helical" evidence="5">
    <location>
        <begin position="305"/>
        <end position="327"/>
    </location>
</feature>
<evidence type="ECO:0000256" key="4">
    <source>
        <dbReference type="ARBA" id="ARBA00023136"/>
    </source>
</evidence>
<feature type="transmembrane region" description="Helical" evidence="5">
    <location>
        <begin position="225"/>
        <end position="243"/>
    </location>
</feature>
<keyword evidence="3 5" id="KW-1133">Transmembrane helix</keyword>
<feature type="domain" description="G-protein coupled receptors family 2 profile 2" evidence="7">
    <location>
        <begin position="194"/>
        <end position="442"/>
    </location>
</feature>
<dbReference type="GO" id="GO:0016020">
    <property type="term" value="C:membrane"/>
    <property type="evidence" value="ECO:0007669"/>
    <property type="project" value="UniProtKB-SubCell"/>
</dbReference>
<evidence type="ECO:0000256" key="6">
    <source>
        <dbReference type="SAM" id="SignalP"/>
    </source>
</evidence>
<keyword evidence="6" id="KW-0732">Signal</keyword>
<dbReference type="OrthoDB" id="6339480at2759"/>
<evidence type="ECO:0000313" key="8">
    <source>
        <dbReference type="EMBL" id="CAG5108181.1"/>
    </source>
</evidence>
<keyword evidence="8" id="KW-0675">Receptor</keyword>
<dbReference type="Proteomes" id="UP000786811">
    <property type="component" value="Unassembled WGS sequence"/>
</dbReference>
<sequence>MYFLLLIYFFECLYNFVNGSSTIKPQNINELIKIGKCCDLNEIILDDKCALLTETNETTTWKPDFIDDNFPVRKKQYLNFQFKIGLPNCRNTEHQWHVYYNPYNQSQDLLAILPSGSLRHILHDRWNNTQNQKNELHNYEIDDDSITVESLYFDYSFGHYCADKAVLSKNSLITTYAMICVPAVAWTDSKYLIQRIVDPITRAFGISCYLLVAIVYFVLPQLRDLVGNIITSMTMCLVVYQTASTVKIITANASHVSFFIADSVAYVSLLATFFWLNSFGYFVWSTFRSRNIFLRVSDGQKYCYYSSYVWGSTATIFGTAIFAHFTLETNKVIVGDGINYAQESVGWLAMSVIFASIALTIIVNICFIVMTINTIKQTRTYGRIHHKIKYSFRMFTLLFGILSLGWLSFIISHLKYDSLIYCHIIVNILQALFVVYVCIFEQKRVLFLLSKTCNCCNSVQNTTDDIDWGEEMTAINAGY</sequence>
<dbReference type="GO" id="GO:0004888">
    <property type="term" value="F:transmembrane signaling receptor activity"/>
    <property type="evidence" value="ECO:0007669"/>
    <property type="project" value="InterPro"/>
</dbReference>
<dbReference type="EMBL" id="CAJNRD030001124">
    <property type="protein sequence ID" value="CAG5108181.1"/>
    <property type="molecule type" value="Genomic_DNA"/>
</dbReference>
<feature type="chain" id="PRO_5035285577" evidence="6">
    <location>
        <begin position="20"/>
        <end position="479"/>
    </location>
</feature>
<accession>A0A8J2HQJ5</accession>
<evidence type="ECO:0000313" key="9">
    <source>
        <dbReference type="Proteomes" id="UP000786811"/>
    </source>
</evidence>
<dbReference type="PROSITE" id="PS50261">
    <property type="entry name" value="G_PROTEIN_RECEP_F2_4"/>
    <property type="match status" value="1"/>
</dbReference>
<keyword evidence="9" id="KW-1185">Reference proteome</keyword>
<keyword evidence="4 5" id="KW-0472">Membrane</keyword>
<evidence type="ECO:0000256" key="3">
    <source>
        <dbReference type="ARBA" id="ARBA00022989"/>
    </source>
</evidence>
<dbReference type="AlphaFoldDB" id="A0A8J2HQJ5"/>